<dbReference type="SUPFAM" id="SSF52833">
    <property type="entry name" value="Thioredoxin-like"/>
    <property type="match status" value="1"/>
</dbReference>
<dbReference type="Gene3D" id="3.40.30.10">
    <property type="entry name" value="Glutaredoxin"/>
    <property type="match status" value="1"/>
</dbReference>
<dbReference type="CDD" id="cd02976">
    <property type="entry name" value="NrdH"/>
    <property type="match status" value="1"/>
</dbReference>
<organism evidence="2 3">
    <name type="scientific">Candidatus Uhrbacteria bacterium RIFCSPLOWO2_01_FULL_47_25</name>
    <dbReference type="NCBI Taxonomy" id="1802402"/>
    <lineage>
        <taxon>Bacteria</taxon>
        <taxon>Candidatus Uhriibacteriota</taxon>
    </lineage>
</organism>
<dbReference type="GO" id="GO:0009055">
    <property type="term" value="F:electron transfer activity"/>
    <property type="evidence" value="ECO:0007669"/>
    <property type="project" value="TreeGrafter"/>
</dbReference>
<dbReference type="Pfam" id="PF00462">
    <property type="entry name" value="Glutaredoxin"/>
    <property type="match status" value="1"/>
</dbReference>
<dbReference type="PROSITE" id="PS51354">
    <property type="entry name" value="GLUTAREDOXIN_2"/>
    <property type="match status" value="1"/>
</dbReference>
<dbReference type="InterPro" id="IPR036249">
    <property type="entry name" value="Thioredoxin-like_sf"/>
</dbReference>
<comment type="caution">
    <text evidence="2">The sequence shown here is derived from an EMBL/GenBank/DDBJ whole genome shotgun (WGS) entry which is preliminary data.</text>
</comment>
<evidence type="ECO:0000313" key="2">
    <source>
        <dbReference type="EMBL" id="OGL81623.1"/>
    </source>
</evidence>
<sequence>MPSVIIYTTITCPYCKMAKAFFKEHNVEFVEKDVTSDVAAQQEMISKSNQLAVPVIDVGGQIVVGFQQPKLKELLGIT</sequence>
<evidence type="ECO:0000313" key="3">
    <source>
        <dbReference type="Proteomes" id="UP000176846"/>
    </source>
</evidence>
<dbReference type="InterPro" id="IPR051548">
    <property type="entry name" value="Grx-like_ET"/>
</dbReference>
<dbReference type="AlphaFoldDB" id="A0A1F7UTI9"/>
<accession>A0A1F7UTI9</accession>
<dbReference type="PANTHER" id="PTHR34386">
    <property type="entry name" value="GLUTAREDOXIN"/>
    <property type="match status" value="1"/>
</dbReference>
<reference evidence="2 3" key="1">
    <citation type="journal article" date="2016" name="Nat. Commun.">
        <title>Thousands of microbial genomes shed light on interconnected biogeochemical processes in an aquifer system.</title>
        <authorList>
            <person name="Anantharaman K."/>
            <person name="Brown C.T."/>
            <person name="Hug L.A."/>
            <person name="Sharon I."/>
            <person name="Castelle C.J."/>
            <person name="Probst A.J."/>
            <person name="Thomas B.C."/>
            <person name="Singh A."/>
            <person name="Wilkins M.J."/>
            <person name="Karaoz U."/>
            <person name="Brodie E.L."/>
            <person name="Williams K.H."/>
            <person name="Hubbard S.S."/>
            <person name="Banfield J.F."/>
        </authorList>
    </citation>
    <scope>NUCLEOTIDE SEQUENCE [LARGE SCALE GENOMIC DNA]</scope>
</reference>
<dbReference type="GO" id="GO:0045454">
    <property type="term" value="P:cell redox homeostasis"/>
    <property type="evidence" value="ECO:0007669"/>
    <property type="project" value="TreeGrafter"/>
</dbReference>
<dbReference type="PANTHER" id="PTHR34386:SF1">
    <property type="entry name" value="GLUTAREDOXIN-LIKE PROTEIN NRDH"/>
    <property type="match status" value="1"/>
</dbReference>
<dbReference type="InterPro" id="IPR002109">
    <property type="entry name" value="Glutaredoxin"/>
</dbReference>
<proteinExistence type="predicted"/>
<name>A0A1F7UTI9_9BACT</name>
<protein>
    <submittedName>
        <fullName evidence="2">NrdH-redoxin</fullName>
    </submittedName>
</protein>
<feature type="domain" description="Glutaredoxin" evidence="1">
    <location>
        <begin position="4"/>
        <end position="63"/>
    </location>
</feature>
<dbReference type="Proteomes" id="UP000176846">
    <property type="component" value="Unassembled WGS sequence"/>
</dbReference>
<dbReference type="EMBL" id="MGEK01000026">
    <property type="protein sequence ID" value="OGL81623.1"/>
    <property type="molecule type" value="Genomic_DNA"/>
</dbReference>
<evidence type="ECO:0000259" key="1">
    <source>
        <dbReference type="Pfam" id="PF00462"/>
    </source>
</evidence>
<gene>
    <name evidence="2" type="ORF">A2936_04535</name>
</gene>